<dbReference type="Pfam" id="PF00535">
    <property type="entry name" value="Glycos_transf_2"/>
    <property type="match status" value="1"/>
</dbReference>
<accession>A0A4Y8ANW3</accession>
<dbReference type="CDD" id="cd04186">
    <property type="entry name" value="GT_2_like_c"/>
    <property type="match status" value="1"/>
</dbReference>
<keyword evidence="3" id="KW-1185">Reference proteome</keyword>
<dbReference type="Proteomes" id="UP000298517">
    <property type="component" value="Unassembled WGS sequence"/>
</dbReference>
<name>A0A4Y8ANW3_9FLAO</name>
<evidence type="ECO:0000259" key="1">
    <source>
        <dbReference type="Pfam" id="PF00535"/>
    </source>
</evidence>
<keyword evidence="2" id="KW-0808">Transferase</keyword>
<organism evidence="2 3">
    <name type="scientific">Gramella jeungdoensis</name>
    <dbReference type="NCBI Taxonomy" id="708091"/>
    <lineage>
        <taxon>Bacteria</taxon>
        <taxon>Pseudomonadati</taxon>
        <taxon>Bacteroidota</taxon>
        <taxon>Flavobacteriia</taxon>
        <taxon>Flavobacteriales</taxon>
        <taxon>Flavobacteriaceae</taxon>
        <taxon>Christiangramia</taxon>
    </lineage>
</organism>
<dbReference type="PANTHER" id="PTHR43179:SF7">
    <property type="entry name" value="RHAMNOSYLTRANSFERASE WBBL"/>
    <property type="match status" value="1"/>
</dbReference>
<dbReference type="Gene3D" id="3.90.550.10">
    <property type="entry name" value="Spore Coat Polysaccharide Biosynthesis Protein SpsA, Chain A"/>
    <property type="match status" value="1"/>
</dbReference>
<dbReference type="AlphaFoldDB" id="A0A4Y8ANW3"/>
<dbReference type="RefSeq" id="WP_134249171.1">
    <property type="nucleotide sequence ID" value="NZ_SNQI01000006.1"/>
</dbReference>
<comment type="caution">
    <text evidence="2">The sequence shown here is derived from an EMBL/GenBank/DDBJ whole genome shotgun (WGS) entry which is preliminary data.</text>
</comment>
<protein>
    <submittedName>
        <fullName evidence="2">Glycosyltransferase family 2 protein</fullName>
    </submittedName>
</protein>
<dbReference type="OrthoDB" id="9771846at2"/>
<evidence type="ECO:0000313" key="3">
    <source>
        <dbReference type="Proteomes" id="UP000298517"/>
    </source>
</evidence>
<dbReference type="EMBL" id="SNQI01000006">
    <property type="protein sequence ID" value="TEW72147.1"/>
    <property type="molecule type" value="Genomic_DNA"/>
</dbReference>
<proteinExistence type="predicted"/>
<dbReference type="InterPro" id="IPR029044">
    <property type="entry name" value="Nucleotide-diphossugar_trans"/>
</dbReference>
<dbReference type="GO" id="GO:0016740">
    <property type="term" value="F:transferase activity"/>
    <property type="evidence" value="ECO:0007669"/>
    <property type="project" value="UniProtKB-KW"/>
</dbReference>
<evidence type="ECO:0000313" key="2">
    <source>
        <dbReference type="EMBL" id="TEW72147.1"/>
    </source>
</evidence>
<feature type="domain" description="Glycosyltransferase 2-like" evidence="1">
    <location>
        <begin position="4"/>
        <end position="183"/>
    </location>
</feature>
<dbReference type="PANTHER" id="PTHR43179">
    <property type="entry name" value="RHAMNOSYLTRANSFERASE WBBL"/>
    <property type="match status" value="1"/>
</dbReference>
<dbReference type="SUPFAM" id="SSF53448">
    <property type="entry name" value="Nucleotide-diphospho-sugar transferases"/>
    <property type="match status" value="1"/>
</dbReference>
<gene>
    <name evidence="2" type="ORF">E2488_14885</name>
</gene>
<dbReference type="InterPro" id="IPR001173">
    <property type="entry name" value="Glyco_trans_2-like"/>
</dbReference>
<sequence>MDVSVVIVNYNVRYFLEQCILSVKAASKKITTEIIVVDNNSNDESCKILLEKYPEVILLKNKENVGFSKANNQGVKAATGDYVLILNPDTIIAEDTLDKIFAYAKIKQNLGVLGVKLIDGAGKFAPESKRGIPTPNASFNKLFGISSKRTGKYYATYLDENESGIIKVASGAFMFIKRTVFNEVKGFNEDYFMYGEDIDLSMKLLNKGYQNYYYADTQIIHFKGESTPKDIKYLNYFHRAMRIFYKKHFKLNFVYDFFMRIGIEFWYLFKYFKFRKNKTSSKPVFNLLYLGNDELIVKFLNKKHLLIKESLIDDYSKIRELIKNNRIDTIIFDNSTLSNKKIIAHFEVLKNEKTAFKIHPRTTNFIIGSTSPNIRGQVEIIE</sequence>
<reference evidence="2 3" key="1">
    <citation type="journal article" date="2011" name="J. Microbiol.">
        <title>Gramella jeungdoensis sp. nov., isolated from a solar saltern in Korea.</title>
        <authorList>
            <person name="Joung Y."/>
            <person name="Kim H."/>
            <person name="Jang T."/>
            <person name="Ahn T.S."/>
            <person name="Joh K."/>
        </authorList>
    </citation>
    <scope>NUCLEOTIDE SEQUENCE [LARGE SCALE GENOMIC DNA]</scope>
    <source>
        <strain evidence="2 3">KCTC 23123</strain>
    </source>
</reference>